<sequence>MQAHHQHPQTKDDDILSYTAQQRFDAEYSPCHPLSCFHDLLCGHRIQVEYNSETCGINCARQKINKPFVCPECLIDGVRVEVALHGLDLRAPGEDVDMGGYQSTREDAIQKIADMKLKQLLAMGRRMCKMTTKLADPKLQFFHQFLIEEGFEGIVEDGNTDLTTATRYKRPNAAKGKSTRGPAWKHREPAQQDLEGEAEVTVTLGDVMEEFQAGTRQTELLKEERGDDTARIDSAMDGLVEQFYQTRVALPVEDEATRAVREAFELCELTGGVL</sequence>
<dbReference type="Proteomes" id="UP001140560">
    <property type="component" value="Unassembled WGS sequence"/>
</dbReference>
<keyword evidence="3" id="KW-1185">Reference proteome</keyword>
<reference evidence="2" key="1">
    <citation type="submission" date="2022-10" db="EMBL/GenBank/DDBJ databases">
        <title>Tapping the CABI collections for fungal endophytes: first genome assemblies for Collariella, Neodidymelliopsis, Ascochyta clinopodiicola, Didymella pomorum, Didymosphaeria variabile, Neocosmospora piperis and Neocucurbitaria cava.</title>
        <authorList>
            <person name="Hill R."/>
        </authorList>
    </citation>
    <scope>NUCLEOTIDE SEQUENCE</scope>
    <source>
        <strain evidence="2">IMI 356814</strain>
    </source>
</reference>
<comment type="caution">
    <text evidence="2">The sequence shown here is derived from an EMBL/GenBank/DDBJ whole genome shotgun (WGS) entry which is preliminary data.</text>
</comment>
<evidence type="ECO:0000313" key="3">
    <source>
        <dbReference type="Proteomes" id="UP001140560"/>
    </source>
</evidence>
<dbReference type="OrthoDB" id="3764174at2759"/>
<protein>
    <submittedName>
        <fullName evidence="2">Uncharacterized protein</fullName>
    </submittedName>
</protein>
<dbReference type="AlphaFoldDB" id="A0A9W8YC60"/>
<feature type="region of interest" description="Disordered" evidence="1">
    <location>
        <begin position="171"/>
        <end position="194"/>
    </location>
</feature>
<dbReference type="EMBL" id="JAPEUY010000005">
    <property type="protein sequence ID" value="KAJ4373327.1"/>
    <property type="molecule type" value="Genomic_DNA"/>
</dbReference>
<gene>
    <name evidence="2" type="ORF">N0V83_003621</name>
</gene>
<organism evidence="2 3">
    <name type="scientific">Neocucurbitaria cava</name>
    <dbReference type="NCBI Taxonomy" id="798079"/>
    <lineage>
        <taxon>Eukaryota</taxon>
        <taxon>Fungi</taxon>
        <taxon>Dikarya</taxon>
        <taxon>Ascomycota</taxon>
        <taxon>Pezizomycotina</taxon>
        <taxon>Dothideomycetes</taxon>
        <taxon>Pleosporomycetidae</taxon>
        <taxon>Pleosporales</taxon>
        <taxon>Pleosporineae</taxon>
        <taxon>Cucurbitariaceae</taxon>
        <taxon>Neocucurbitaria</taxon>
    </lineage>
</organism>
<name>A0A9W8YC60_9PLEO</name>
<accession>A0A9W8YC60</accession>
<proteinExistence type="predicted"/>
<evidence type="ECO:0000256" key="1">
    <source>
        <dbReference type="SAM" id="MobiDB-lite"/>
    </source>
</evidence>
<evidence type="ECO:0000313" key="2">
    <source>
        <dbReference type="EMBL" id="KAJ4373327.1"/>
    </source>
</evidence>